<keyword evidence="5 7" id="KW-1133">Transmembrane helix</keyword>
<evidence type="ECO:0000256" key="4">
    <source>
        <dbReference type="ARBA" id="ARBA00022692"/>
    </source>
</evidence>
<feature type="transmembrane region" description="Helical" evidence="7">
    <location>
        <begin position="191"/>
        <end position="210"/>
    </location>
</feature>
<keyword evidence="6 7" id="KW-0472">Membrane</keyword>
<feature type="transmembrane region" description="Helical" evidence="7">
    <location>
        <begin position="45"/>
        <end position="67"/>
    </location>
</feature>
<evidence type="ECO:0000256" key="5">
    <source>
        <dbReference type="ARBA" id="ARBA00022989"/>
    </source>
</evidence>
<dbReference type="Proteomes" id="UP000885738">
    <property type="component" value="Unassembled WGS sequence"/>
</dbReference>
<name>A0A7C1ZMW2_DESA2</name>
<dbReference type="AlphaFoldDB" id="A0A7C1ZMW2"/>
<evidence type="ECO:0000313" key="8">
    <source>
        <dbReference type="EMBL" id="HEC68505.1"/>
    </source>
</evidence>
<dbReference type="InterPro" id="IPR030802">
    <property type="entry name" value="Permease_MalE"/>
</dbReference>
<evidence type="ECO:0000256" key="7">
    <source>
        <dbReference type="RuleBase" id="RU362044"/>
    </source>
</evidence>
<dbReference type="Pfam" id="PF02405">
    <property type="entry name" value="MlaE"/>
    <property type="match status" value="1"/>
</dbReference>
<evidence type="ECO:0000256" key="1">
    <source>
        <dbReference type="ARBA" id="ARBA00004141"/>
    </source>
</evidence>
<feature type="transmembrane region" description="Helical" evidence="7">
    <location>
        <begin position="222"/>
        <end position="250"/>
    </location>
</feature>
<reference evidence="8" key="1">
    <citation type="journal article" date="2020" name="mSystems">
        <title>Genome- and Community-Level Interaction Insights into Carbon Utilization and Element Cycling Functions of Hydrothermarchaeota in Hydrothermal Sediment.</title>
        <authorList>
            <person name="Zhou Z."/>
            <person name="Liu Y."/>
            <person name="Xu W."/>
            <person name="Pan J."/>
            <person name="Luo Z.H."/>
            <person name="Li M."/>
        </authorList>
    </citation>
    <scope>NUCLEOTIDE SEQUENCE [LARGE SCALE GENOMIC DNA]</scope>
    <source>
        <strain evidence="8">HyVt-389</strain>
    </source>
</reference>
<evidence type="ECO:0000256" key="2">
    <source>
        <dbReference type="ARBA" id="ARBA00007556"/>
    </source>
</evidence>
<dbReference type="GO" id="GO:0005548">
    <property type="term" value="F:phospholipid transporter activity"/>
    <property type="evidence" value="ECO:0007669"/>
    <property type="project" value="TreeGrafter"/>
</dbReference>
<comment type="similarity">
    <text evidence="2 7">Belongs to the MlaE permease family.</text>
</comment>
<keyword evidence="4 7" id="KW-0812">Transmembrane</keyword>
<evidence type="ECO:0000256" key="6">
    <source>
        <dbReference type="ARBA" id="ARBA00023136"/>
    </source>
</evidence>
<feature type="transmembrane region" description="Helical" evidence="7">
    <location>
        <begin position="79"/>
        <end position="103"/>
    </location>
</feature>
<gene>
    <name evidence="8" type="ORF">ENI35_06860</name>
</gene>
<accession>A0A7C1ZMW2</accession>
<feature type="transmembrane region" description="Helical" evidence="7">
    <location>
        <begin position="137"/>
        <end position="162"/>
    </location>
</feature>
<protein>
    <submittedName>
        <fullName evidence="8">ABC transporter permease</fullName>
    </submittedName>
</protein>
<dbReference type="GO" id="GO:0043190">
    <property type="term" value="C:ATP-binding cassette (ABC) transporter complex"/>
    <property type="evidence" value="ECO:0007669"/>
    <property type="project" value="InterPro"/>
</dbReference>
<dbReference type="InterPro" id="IPR003453">
    <property type="entry name" value="ABC_MlaE_roteobac"/>
</dbReference>
<comment type="caution">
    <text evidence="8">The sequence shown here is derived from an EMBL/GenBank/DDBJ whole genome shotgun (WGS) entry which is preliminary data.</text>
</comment>
<evidence type="ECO:0000256" key="3">
    <source>
        <dbReference type="ARBA" id="ARBA00022448"/>
    </source>
</evidence>
<dbReference type="PANTHER" id="PTHR30188:SF4">
    <property type="entry name" value="PROTEIN TRIGALACTOSYLDIACYLGLYCEROL 1, CHLOROPLASTIC"/>
    <property type="match status" value="1"/>
</dbReference>
<keyword evidence="3" id="KW-0813">Transport</keyword>
<dbReference type="NCBIfam" id="TIGR00056">
    <property type="entry name" value="MlaE family lipid ABC transporter permease subunit"/>
    <property type="match status" value="1"/>
</dbReference>
<dbReference type="PANTHER" id="PTHR30188">
    <property type="entry name" value="ABC TRANSPORTER PERMEASE PROTEIN-RELATED"/>
    <property type="match status" value="1"/>
</dbReference>
<organism evidence="8">
    <name type="scientific">Desulfofervidus auxilii</name>
    <dbReference type="NCBI Taxonomy" id="1621989"/>
    <lineage>
        <taxon>Bacteria</taxon>
        <taxon>Pseudomonadati</taxon>
        <taxon>Thermodesulfobacteriota</taxon>
        <taxon>Candidatus Desulfofervidia</taxon>
        <taxon>Candidatus Desulfofervidales</taxon>
        <taxon>Candidatus Desulfofervidaceae</taxon>
        <taxon>Candidatus Desulfofervidus</taxon>
    </lineage>
</organism>
<sequence length="253" mass="27497">MLKTFIIELGQVTIFFIKALKAIFTPPFRWKLIFQELEFVGIKSFTVICVVGMFTGMVVALGSYVGFVKLGAEDWLGSTVALAVVAQLAPVLTGIMVAAKVGAAYAAEIGTMRVTEQIDALELMAIDPIHYLVGRRLLACIIMLPILTIFCDVSGVFMGYIASVKMLGVNAGSYMANTVQTVEFSDILRGILRAMTFGFLIPVIACYKGFYAKGGAAGVGNAVTETVVICLIVILIDNYVFTTIFNYLIFWSF</sequence>
<proteinExistence type="inferred from homology"/>
<comment type="subcellular location">
    <subcellularLocation>
        <location evidence="1">Membrane</location>
        <topology evidence="1">Multi-pass membrane protein</topology>
    </subcellularLocation>
</comment>
<feature type="transmembrane region" description="Helical" evidence="7">
    <location>
        <begin position="6"/>
        <end position="24"/>
    </location>
</feature>
<dbReference type="EMBL" id="DRIH01000248">
    <property type="protein sequence ID" value="HEC68505.1"/>
    <property type="molecule type" value="Genomic_DNA"/>
</dbReference>